<dbReference type="Proteomes" id="UP001501469">
    <property type="component" value="Unassembled WGS sequence"/>
</dbReference>
<dbReference type="InterPro" id="IPR057190">
    <property type="entry name" value="DUF7868"/>
</dbReference>
<organism evidence="2 3">
    <name type="scientific">Hymenobacter glaciei</name>
    <dbReference type="NCBI Taxonomy" id="877209"/>
    <lineage>
        <taxon>Bacteria</taxon>
        <taxon>Pseudomonadati</taxon>
        <taxon>Bacteroidota</taxon>
        <taxon>Cytophagia</taxon>
        <taxon>Cytophagales</taxon>
        <taxon>Hymenobacteraceae</taxon>
        <taxon>Hymenobacter</taxon>
    </lineage>
</organism>
<dbReference type="EMBL" id="BAABDK010000016">
    <property type="protein sequence ID" value="GAA4035738.1"/>
    <property type="molecule type" value="Genomic_DNA"/>
</dbReference>
<evidence type="ECO:0000313" key="2">
    <source>
        <dbReference type="EMBL" id="GAA4035738.1"/>
    </source>
</evidence>
<keyword evidence="3" id="KW-1185">Reference proteome</keyword>
<proteinExistence type="predicted"/>
<gene>
    <name evidence="2" type="ORF">GCM10022409_20590</name>
</gene>
<reference evidence="3" key="1">
    <citation type="journal article" date="2019" name="Int. J. Syst. Evol. Microbiol.">
        <title>The Global Catalogue of Microorganisms (GCM) 10K type strain sequencing project: providing services to taxonomists for standard genome sequencing and annotation.</title>
        <authorList>
            <consortium name="The Broad Institute Genomics Platform"/>
            <consortium name="The Broad Institute Genome Sequencing Center for Infectious Disease"/>
            <person name="Wu L."/>
            <person name="Ma J."/>
        </authorList>
    </citation>
    <scope>NUCLEOTIDE SEQUENCE [LARGE SCALE GENOMIC DNA]</scope>
    <source>
        <strain evidence="3">JCM 17225</strain>
    </source>
</reference>
<protein>
    <recommendedName>
        <fullName evidence="1">DUF7868 domain-containing protein</fullName>
    </recommendedName>
</protein>
<dbReference type="RefSeq" id="WP_345053749.1">
    <property type="nucleotide sequence ID" value="NZ_BAABDK010000016.1"/>
</dbReference>
<dbReference type="Pfam" id="PF25271">
    <property type="entry name" value="DUF7868"/>
    <property type="match status" value="1"/>
</dbReference>
<name>A0ABP7U484_9BACT</name>
<sequence length="168" mass="17903">MSDFPLPKGAQLLASGPTPLPIKGEGARCVIRPSAESQRLLVTILPMASGQPARGQVFLLLENIRGSRDATVLNVYVQLPGHDNPAQPAQWQAGSVGLFGLRMASIRHAESAGNGLTFLFDITPLLLGQLAGRQLPIAEIQVSIRPNHPLPDSSDLVVECVSIYRVPA</sequence>
<evidence type="ECO:0000259" key="1">
    <source>
        <dbReference type="Pfam" id="PF25271"/>
    </source>
</evidence>
<evidence type="ECO:0000313" key="3">
    <source>
        <dbReference type="Proteomes" id="UP001501469"/>
    </source>
</evidence>
<accession>A0ABP7U484</accession>
<feature type="domain" description="DUF7868" evidence="1">
    <location>
        <begin position="11"/>
        <end position="165"/>
    </location>
</feature>
<comment type="caution">
    <text evidence="2">The sequence shown here is derived from an EMBL/GenBank/DDBJ whole genome shotgun (WGS) entry which is preliminary data.</text>
</comment>